<evidence type="ECO:0000313" key="2">
    <source>
        <dbReference type="EMBL" id="QKN84967.1"/>
    </source>
</evidence>
<evidence type="ECO:0000313" key="3">
    <source>
        <dbReference type="Proteomes" id="UP000509354"/>
    </source>
</evidence>
<dbReference type="Proteomes" id="UP000509354">
    <property type="component" value="Segment"/>
</dbReference>
<feature type="coiled-coil region" evidence="1">
    <location>
        <begin position="16"/>
        <end position="47"/>
    </location>
</feature>
<organism evidence="2 3">
    <name type="scientific">Vibrio phage AG74</name>
    <dbReference type="NCBI Taxonomy" id="2736261"/>
    <lineage>
        <taxon>Viruses</taxon>
        <taxon>Duplodnaviria</taxon>
        <taxon>Heunggongvirae</taxon>
        <taxon>Uroviricota</taxon>
        <taxon>Caudoviricetes</taxon>
        <taxon>Demerecviridae</taxon>
        <taxon>Ermolyevavirinae</taxon>
        <taxon>Thalassavirus</taxon>
        <taxon>Thalassavirus AG74</taxon>
    </lineage>
</organism>
<sequence>MIKLSLQQAEAMLALLNDIEEEKGGLLEAEEQLQATLEALIDAAKDKQYSPQLAG</sequence>
<gene>
    <name evidence="2" type="ORF">AG74_127</name>
</gene>
<proteinExistence type="predicted"/>
<dbReference type="EMBL" id="MT460514">
    <property type="protein sequence ID" value="QKN84967.1"/>
    <property type="molecule type" value="Genomic_DNA"/>
</dbReference>
<accession>A0A6M9Z1N8</accession>
<reference evidence="2 3" key="1">
    <citation type="submission" date="2020-05" db="EMBL/GenBank/DDBJ databases">
        <authorList>
            <person name="Bettwy K."/>
            <person name="Griggs A."/>
            <person name="Broussard G.W."/>
        </authorList>
    </citation>
    <scope>NUCLEOTIDE SEQUENCE [LARGE SCALE GENOMIC DNA]</scope>
</reference>
<keyword evidence="1" id="KW-0175">Coiled coil</keyword>
<name>A0A6M9Z1N8_9CAUD</name>
<keyword evidence="3" id="KW-1185">Reference proteome</keyword>
<evidence type="ECO:0000256" key="1">
    <source>
        <dbReference type="SAM" id="Coils"/>
    </source>
</evidence>
<protein>
    <submittedName>
        <fullName evidence="2">Uncharacterized protein</fullName>
    </submittedName>
</protein>